<reference evidence="2" key="1">
    <citation type="submission" date="2023-05" db="EMBL/GenBank/DDBJ databases">
        <title>High-quality long-read genome of Scophthalmus maximus.</title>
        <authorList>
            <person name="Lien S."/>
            <person name="Martinez P."/>
        </authorList>
    </citation>
    <scope>NUCLEOTIDE SEQUENCE [LARGE SCALE GENOMIC DNA]</scope>
</reference>
<evidence type="ECO:0000313" key="3">
    <source>
        <dbReference type="Proteomes" id="UP000694558"/>
    </source>
</evidence>
<name>A0A8D2ZI00_SCOMX</name>
<evidence type="ECO:0000256" key="1">
    <source>
        <dbReference type="SAM" id="SignalP"/>
    </source>
</evidence>
<reference evidence="2" key="2">
    <citation type="submission" date="2025-08" db="UniProtKB">
        <authorList>
            <consortium name="Ensembl"/>
        </authorList>
    </citation>
    <scope>IDENTIFICATION</scope>
</reference>
<feature type="signal peptide" evidence="1">
    <location>
        <begin position="1"/>
        <end position="17"/>
    </location>
</feature>
<dbReference type="Proteomes" id="UP000694558">
    <property type="component" value="Chromosome 13"/>
</dbReference>
<keyword evidence="1" id="KW-0732">Signal</keyword>
<feature type="chain" id="PRO_5034590222" description="Secreted protein" evidence="1">
    <location>
        <begin position="18"/>
        <end position="107"/>
    </location>
</feature>
<dbReference type="GeneTree" id="ENSGT00940000177312"/>
<sequence length="107" mass="12048">MFSTVLILYRLLLNIGALSLISRTFISISDVPEFGGDPPSTAVNRRWRCGFFSRSRAFCSTNFGDMLSPLLCVSRLKYSFGLSFAVSIVEWGDVTTIQAKLFRLSYF</sequence>
<evidence type="ECO:0008006" key="4">
    <source>
        <dbReference type="Google" id="ProtNLM"/>
    </source>
</evidence>
<dbReference type="AlphaFoldDB" id="A0A8D2ZI00"/>
<evidence type="ECO:0000313" key="2">
    <source>
        <dbReference type="Ensembl" id="ENSSMAP00000002519.2"/>
    </source>
</evidence>
<protein>
    <recommendedName>
        <fullName evidence="4">Secreted protein</fullName>
    </recommendedName>
</protein>
<organism evidence="2 3">
    <name type="scientific">Scophthalmus maximus</name>
    <name type="common">Turbot</name>
    <name type="synonym">Psetta maxima</name>
    <dbReference type="NCBI Taxonomy" id="52904"/>
    <lineage>
        <taxon>Eukaryota</taxon>
        <taxon>Metazoa</taxon>
        <taxon>Chordata</taxon>
        <taxon>Craniata</taxon>
        <taxon>Vertebrata</taxon>
        <taxon>Euteleostomi</taxon>
        <taxon>Actinopterygii</taxon>
        <taxon>Neopterygii</taxon>
        <taxon>Teleostei</taxon>
        <taxon>Neoteleostei</taxon>
        <taxon>Acanthomorphata</taxon>
        <taxon>Carangaria</taxon>
        <taxon>Pleuronectiformes</taxon>
        <taxon>Pleuronectoidei</taxon>
        <taxon>Scophthalmidae</taxon>
        <taxon>Scophthalmus</taxon>
    </lineage>
</organism>
<proteinExistence type="predicted"/>
<dbReference type="Ensembl" id="ENSSMAT00000002563.2">
    <property type="protein sequence ID" value="ENSSMAP00000002519.2"/>
    <property type="gene ID" value="ENSSMAG00000001579.2"/>
</dbReference>
<accession>A0A8D2ZI00</accession>